<accession>A0A813SRR5</accession>
<evidence type="ECO:0008006" key="3">
    <source>
        <dbReference type="Google" id="ProtNLM"/>
    </source>
</evidence>
<dbReference type="AlphaFoldDB" id="A0A813SRR5"/>
<dbReference type="Proteomes" id="UP000663879">
    <property type="component" value="Unassembled WGS sequence"/>
</dbReference>
<name>A0A813SRR5_9BILA</name>
<reference evidence="1" key="1">
    <citation type="submission" date="2021-02" db="EMBL/GenBank/DDBJ databases">
        <authorList>
            <person name="Nowell W R."/>
        </authorList>
    </citation>
    <scope>NUCLEOTIDE SEQUENCE</scope>
    <source>
        <strain evidence="1">Ploen Becks lab</strain>
    </source>
</reference>
<keyword evidence="2" id="KW-1185">Reference proteome</keyword>
<evidence type="ECO:0000313" key="2">
    <source>
        <dbReference type="Proteomes" id="UP000663879"/>
    </source>
</evidence>
<dbReference type="EMBL" id="CAJNOC010000747">
    <property type="protein sequence ID" value="CAF0798938.1"/>
    <property type="molecule type" value="Genomic_DNA"/>
</dbReference>
<evidence type="ECO:0000313" key="1">
    <source>
        <dbReference type="EMBL" id="CAF0798938.1"/>
    </source>
</evidence>
<gene>
    <name evidence="1" type="ORF">OXX778_LOCUS6363</name>
</gene>
<comment type="caution">
    <text evidence="1">The sequence shown here is derived from an EMBL/GenBank/DDBJ whole genome shotgun (WGS) entry which is preliminary data.</text>
</comment>
<organism evidence="1 2">
    <name type="scientific">Brachionus calyciflorus</name>
    <dbReference type="NCBI Taxonomy" id="104777"/>
    <lineage>
        <taxon>Eukaryota</taxon>
        <taxon>Metazoa</taxon>
        <taxon>Spiralia</taxon>
        <taxon>Gnathifera</taxon>
        <taxon>Rotifera</taxon>
        <taxon>Eurotatoria</taxon>
        <taxon>Monogononta</taxon>
        <taxon>Pseudotrocha</taxon>
        <taxon>Ploima</taxon>
        <taxon>Brachionidae</taxon>
        <taxon>Brachionus</taxon>
    </lineage>
</organism>
<protein>
    <recommendedName>
        <fullName evidence="3">MULE transposase domain-containing protein</fullName>
    </recommendedName>
</protein>
<sequence>MTIKSNTILRYQNNHSHRDTAYQELKQEISSDLTKSIKTAYNDTQRILIKENIPDRAVAALFPRFSTVNNTLYKIKATKRPPIPSDFSKLTITGDYLITTKKQPFLRYDNRSSTSIIIIFVDNECLKYLADAKEWFIDRTFKASPDQFLQLYTLHAHIYNTTLASRQPSIWNHYDSLTRTNNRVEGFHSAIKRLLSSPHPNIYVLIDFLKQQQSCTVINYLRINQRIYSKQRPAKDTKNLLIELCKVEYNSTLNFEEFFPQSFETVNDDLAEALVESNVEKQTNSSELTYAQLETIESILQQTTSTGSSITITRGRLADFVKDIDDEIENDQFDYVKSGLNYDQVKEVFQRNKAQREYNEAAIKRRAVFSDEDLQEEVLKYWCLTNLKRKRIGQLDLEAARASLSKSYLVKSVWQHYYIMEIKQEGTREREK</sequence>
<proteinExistence type="predicted"/>